<gene>
    <name evidence="3" type="ORF">Ae201684_016426</name>
</gene>
<evidence type="ECO:0000259" key="2">
    <source>
        <dbReference type="Pfam" id="PF13205"/>
    </source>
</evidence>
<protein>
    <recommendedName>
        <fullName evidence="2">SbsA Ig-like domain-containing protein</fullName>
    </recommendedName>
</protein>
<evidence type="ECO:0000313" key="4">
    <source>
        <dbReference type="Proteomes" id="UP000481153"/>
    </source>
</evidence>
<dbReference type="Proteomes" id="UP000481153">
    <property type="component" value="Unassembled WGS sequence"/>
</dbReference>
<dbReference type="EMBL" id="VJMJ01000253">
    <property type="protein sequence ID" value="KAF0725028.1"/>
    <property type="molecule type" value="Genomic_DNA"/>
</dbReference>
<name>A0A6G0WCJ2_9STRA</name>
<dbReference type="VEuPathDB" id="FungiDB:AeMF1_000029"/>
<sequence length="818" mass="91677">MDVTSSAIPEDAGHYVCELTNWKGTVRSTTVSLIVLDDSIVIDPSTRYYRSTPLEDHETLFNVNASIGGVLDVHGIQIFVHPFSFDVYDLFDTNLATTSGIDIVVGIVRYPKQASLPLHNSRFVSSLVYLSPTDVDPFYPPWTCRIPHSSTDIASVAVLQLVPIDSEGTLDFQVVPTERYRVSDTFVDIDLIRLGTFVVVQSGSNVESTLACRERMSLYVYALNSISVGVDQVVLEMWLSPTRSDCCHYTVNKNLIGTLPVALQHDTSSLKILIQDTTHCMSVATGQSSFLGNIRCNLGQTQTNCGFGFACLELDICVGETKHSHNIILPLMFGEAQTVLGCELVNHDSNCIQLAWKSNASPNLVPAYYVVEMATFSKTFWDRYNAVWWFDRGNLSVVNRMYKVAHMGMDTQVAISTKVHAASIRIASCNLDTFGDYSDNILITLDTLAEAINRDEKRLQIPFEDISMLLYDNQLALEEMISQVYTSTSFYAIYGMTTSSLASIVSYLESKRKIHRAMNYGVVLLLLGLEILVQKTSNAVLFHRELCLEFVSPFALASRLTPALDFNFQQAKVVVNDMHIALQEMFDLVRKCFSPGWFCRFLVADAAKLHESFSTVLETLVTKCQKHPLFASEAGRGLLSYWENRRHVVDAVKRTDKDNLRQLHAWSVLGHPNYDRIAALQYFSSTFQFDMMDELKSDAISEVCAKLQEENTLKKRLIHVSPVPNEMVPYTSSISVRFDGSVISVDCLRFFTIKNTLQKVRVNGDVTFDAVTRCATFTPTVALESRSTFKVKLRAEAVSSIYGPLRATMKYSFTTKPK</sequence>
<evidence type="ECO:0000256" key="1">
    <source>
        <dbReference type="ARBA" id="ARBA00022729"/>
    </source>
</evidence>
<dbReference type="InterPro" id="IPR032812">
    <property type="entry name" value="SbsA_Ig"/>
</dbReference>
<evidence type="ECO:0000313" key="3">
    <source>
        <dbReference type="EMBL" id="KAF0725028.1"/>
    </source>
</evidence>
<organism evidence="3 4">
    <name type="scientific">Aphanomyces euteiches</name>
    <dbReference type="NCBI Taxonomy" id="100861"/>
    <lineage>
        <taxon>Eukaryota</taxon>
        <taxon>Sar</taxon>
        <taxon>Stramenopiles</taxon>
        <taxon>Oomycota</taxon>
        <taxon>Saprolegniomycetes</taxon>
        <taxon>Saprolegniales</taxon>
        <taxon>Verrucalvaceae</taxon>
        <taxon>Aphanomyces</taxon>
    </lineage>
</organism>
<reference evidence="3 4" key="1">
    <citation type="submission" date="2019-07" db="EMBL/GenBank/DDBJ databases">
        <title>Genomics analysis of Aphanomyces spp. identifies a new class of oomycete effector associated with host adaptation.</title>
        <authorList>
            <person name="Gaulin E."/>
        </authorList>
    </citation>
    <scope>NUCLEOTIDE SEQUENCE [LARGE SCALE GENOMIC DNA]</scope>
    <source>
        <strain evidence="3 4">ATCC 201684</strain>
    </source>
</reference>
<proteinExistence type="predicted"/>
<keyword evidence="4" id="KW-1185">Reference proteome</keyword>
<dbReference type="AlphaFoldDB" id="A0A6G0WCJ2"/>
<accession>A0A6G0WCJ2</accession>
<dbReference type="Pfam" id="PF13205">
    <property type="entry name" value="Big_5"/>
    <property type="match status" value="1"/>
</dbReference>
<keyword evidence="1" id="KW-0732">Signal</keyword>
<comment type="caution">
    <text evidence="3">The sequence shown here is derived from an EMBL/GenBank/DDBJ whole genome shotgun (WGS) entry which is preliminary data.</text>
</comment>
<feature type="domain" description="SbsA Ig-like" evidence="2">
    <location>
        <begin position="717"/>
        <end position="815"/>
    </location>
</feature>